<dbReference type="PANTHER" id="PTHR10728">
    <property type="entry name" value="CYTOSOLIC PHOSPHOLIPASE A2"/>
    <property type="match status" value="1"/>
</dbReference>
<evidence type="ECO:0000256" key="4">
    <source>
        <dbReference type="ARBA" id="ARBA00022801"/>
    </source>
</evidence>
<dbReference type="PANTHER" id="PTHR10728:SF62">
    <property type="entry name" value="LYSOPHOSPHOLIPASE"/>
    <property type="match status" value="1"/>
</dbReference>
<name>A0ABQ0ZS22_ASPLE</name>
<feature type="domain" description="PLA2c" evidence="11">
    <location>
        <begin position="56"/>
        <end position="600"/>
    </location>
</feature>
<dbReference type="Proteomes" id="UP000465220">
    <property type="component" value="Unassembled WGS sequence"/>
</dbReference>
<dbReference type="SUPFAM" id="SSF52151">
    <property type="entry name" value="FabD/lysophospholipase-like"/>
    <property type="match status" value="1"/>
</dbReference>
<evidence type="ECO:0000256" key="3">
    <source>
        <dbReference type="ARBA" id="ARBA00013274"/>
    </source>
</evidence>
<evidence type="ECO:0000256" key="5">
    <source>
        <dbReference type="ARBA" id="ARBA00022963"/>
    </source>
</evidence>
<evidence type="ECO:0000256" key="6">
    <source>
        <dbReference type="ARBA" id="ARBA00023098"/>
    </source>
</evidence>
<evidence type="ECO:0000256" key="1">
    <source>
        <dbReference type="ARBA" id="ARBA00002169"/>
    </source>
</evidence>
<evidence type="ECO:0000256" key="9">
    <source>
        <dbReference type="PROSITE-ProRule" id="PRU00555"/>
    </source>
</evidence>
<feature type="signal peptide" evidence="10">
    <location>
        <begin position="1"/>
        <end position="29"/>
    </location>
</feature>
<comment type="caution">
    <text evidence="12">The sequence shown here is derived from an EMBL/GenBank/DDBJ whole genome shotgun (WGS) entry which is preliminary data.</text>
</comment>
<proteinExistence type="inferred from homology"/>
<evidence type="ECO:0000313" key="12">
    <source>
        <dbReference type="EMBL" id="GFF62161.1"/>
    </source>
</evidence>
<dbReference type="Pfam" id="PF01735">
    <property type="entry name" value="PLA2_B"/>
    <property type="match status" value="1"/>
</dbReference>
<evidence type="ECO:0000256" key="7">
    <source>
        <dbReference type="ARBA" id="ARBA00023180"/>
    </source>
</evidence>
<dbReference type="InterPro" id="IPR002642">
    <property type="entry name" value="LysoPLipase_cat_dom"/>
</dbReference>
<sequence length="614" mass="66169">MYKYFVALPSITLLYLSFLIVLILPQSLAKAASVATTPVNRALPNAPNGYTPEGETCPSNRPSIRNATALSSAETSWLKTRRNKTRDALKAFLSRVDFGSFNGSDYIDNHSGNTSALPNIGIAVSGGGYRALMNGGGALQAFDNRTTNSTLKGQMGGILQSATYLSGLSGGAWLVGSMYMNNFSDVSSLRDNGSVWQFQDSIFSGPTQSTAWSISTAKYYSQLLGAVNEKSDAGYEVSITDYWGRSLSYQLISAPEGGVSYTWSSIALSKDFQSGTMPIPLVIADGRAPGEILVPANTTVFEFNPWEFGSWDESLSAFVSLEFLGSNFSKGTLPTGEKCVRGFDNAGFIMGTSSSLFNQAFLHINDTDAPPAVSNSISAILGRIGSENNDIAVYKPNPFYHYASQSKYTTSPSLTLVDGGEDLQNIPLDPLLQPQRHVDVILALDSSADTTTRWPNGTSMVATYERNVGSSGTNSGLPFPSMPDQNTFVNLGLNNRPTFFGCNSSNITGSAPLVVYIPNAPYIYPSNVSTFDLQYNTSERNAIIENGYDVATMGNGTLDSIWPSCLACAILSRSFERTDTTVPEICASCFRKYCWDGTTNATTPGDYYPTLKLH</sequence>
<dbReference type="PROSITE" id="PS51210">
    <property type="entry name" value="PLA2C"/>
    <property type="match status" value="1"/>
</dbReference>
<keyword evidence="4 9" id="KW-0378">Hydrolase</keyword>
<keyword evidence="7" id="KW-0325">Glycoprotein</keyword>
<protein>
    <recommendedName>
        <fullName evidence="3 10">Lysophospholipase</fullName>
        <ecNumber evidence="3 10">3.1.1.5</ecNumber>
    </recommendedName>
</protein>
<feature type="chain" id="PRO_5045010999" description="Lysophospholipase" evidence="10">
    <location>
        <begin position="30"/>
        <end position="614"/>
    </location>
</feature>
<dbReference type="EMBL" id="BLKI01000002">
    <property type="protein sequence ID" value="GFF62161.1"/>
    <property type="molecule type" value="Genomic_DNA"/>
</dbReference>
<evidence type="ECO:0000256" key="8">
    <source>
        <dbReference type="ARBA" id="ARBA00049531"/>
    </source>
</evidence>
<dbReference type="EC" id="3.1.1.5" evidence="3 10"/>
<keyword evidence="5 9" id="KW-0442">Lipid degradation</keyword>
<evidence type="ECO:0000259" key="11">
    <source>
        <dbReference type="PROSITE" id="PS51210"/>
    </source>
</evidence>
<accession>A0ABQ0ZS22</accession>
<comment type="function">
    <text evidence="1">Catalyzes the release of fatty acids from lysophospholipids.</text>
</comment>
<keyword evidence="6 9" id="KW-0443">Lipid metabolism</keyword>
<comment type="catalytic activity">
    <reaction evidence="8 10">
        <text>a 1-acyl-sn-glycero-3-phosphocholine + H2O = sn-glycerol 3-phosphocholine + a fatty acid + H(+)</text>
        <dbReference type="Rhea" id="RHEA:15177"/>
        <dbReference type="ChEBI" id="CHEBI:15377"/>
        <dbReference type="ChEBI" id="CHEBI:15378"/>
        <dbReference type="ChEBI" id="CHEBI:16870"/>
        <dbReference type="ChEBI" id="CHEBI:28868"/>
        <dbReference type="ChEBI" id="CHEBI:58168"/>
        <dbReference type="EC" id="3.1.1.5"/>
    </reaction>
</comment>
<evidence type="ECO:0000256" key="10">
    <source>
        <dbReference type="RuleBase" id="RU362103"/>
    </source>
</evidence>
<reference evidence="12 13" key="1">
    <citation type="submission" date="2020-01" db="EMBL/GenBank/DDBJ databases">
        <title>Draft genome sequence of Aspergillus lentulus IFM 60648.</title>
        <authorList>
            <person name="Takahashi H."/>
            <person name="Yaguchi T."/>
        </authorList>
    </citation>
    <scope>NUCLEOTIDE SEQUENCE [LARGE SCALE GENOMIC DNA]</scope>
    <source>
        <strain evidence="12 13">IFM 60648</strain>
    </source>
</reference>
<gene>
    <name evidence="12" type="ORF">IFM60648_00543</name>
</gene>
<dbReference type="InterPro" id="IPR016035">
    <property type="entry name" value="Acyl_Trfase/lysoPLipase"/>
</dbReference>
<dbReference type="SMART" id="SM00022">
    <property type="entry name" value="PLAc"/>
    <property type="match status" value="1"/>
</dbReference>
<evidence type="ECO:0000313" key="13">
    <source>
        <dbReference type="Proteomes" id="UP000465220"/>
    </source>
</evidence>
<organism evidence="12 13">
    <name type="scientific">Aspergillus lentulus</name>
    <dbReference type="NCBI Taxonomy" id="293939"/>
    <lineage>
        <taxon>Eukaryota</taxon>
        <taxon>Fungi</taxon>
        <taxon>Dikarya</taxon>
        <taxon>Ascomycota</taxon>
        <taxon>Pezizomycotina</taxon>
        <taxon>Eurotiomycetes</taxon>
        <taxon>Eurotiomycetidae</taxon>
        <taxon>Eurotiales</taxon>
        <taxon>Aspergillaceae</taxon>
        <taxon>Aspergillus</taxon>
        <taxon>Aspergillus subgen. Fumigati</taxon>
    </lineage>
</organism>
<keyword evidence="13" id="KW-1185">Reference proteome</keyword>
<comment type="similarity">
    <text evidence="2 10">Belongs to the lysophospholipase family.</text>
</comment>
<dbReference type="Gene3D" id="3.40.1090.10">
    <property type="entry name" value="Cytosolic phospholipase A2 catalytic domain"/>
    <property type="match status" value="1"/>
</dbReference>
<keyword evidence="10" id="KW-0732">Signal</keyword>
<evidence type="ECO:0000256" key="2">
    <source>
        <dbReference type="ARBA" id="ARBA00008780"/>
    </source>
</evidence>